<dbReference type="PANTHER" id="PTHR12526:SF630">
    <property type="entry name" value="GLYCOSYLTRANSFERASE"/>
    <property type="match status" value="1"/>
</dbReference>
<keyword evidence="3" id="KW-1185">Reference proteome</keyword>
<dbReference type="GO" id="GO:0016757">
    <property type="term" value="F:glycosyltransferase activity"/>
    <property type="evidence" value="ECO:0007669"/>
    <property type="project" value="InterPro"/>
</dbReference>
<dbReference type="EMBL" id="BSNC01000003">
    <property type="protein sequence ID" value="GLP95572.1"/>
    <property type="molecule type" value="Genomic_DNA"/>
</dbReference>
<dbReference type="Proteomes" id="UP001161422">
    <property type="component" value="Unassembled WGS sequence"/>
</dbReference>
<feature type="domain" description="Glycosyl transferase family 1" evidence="1">
    <location>
        <begin position="201"/>
        <end position="361"/>
    </location>
</feature>
<dbReference type="GO" id="GO:0016787">
    <property type="term" value="F:hydrolase activity"/>
    <property type="evidence" value="ECO:0007669"/>
    <property type="project" value="UniProtKB-KW"/>
</dbReference>
<dbReference type="RefSeq" id="WP_095505569.1">
    <property type="nucleotide sequence ID" value="NZ_BSNC01000003.1"/>
</dbReference>
<keyword evidence="2" id="KW-0378">Hydrolase</keyword>
<gene>
    <name evidence="2" type="ORF">GCM10007895_08780</name>
</gene>
<reference evidence="2" key="2">
    <citation type="submission" date="2023-01" db="EMBL/GenBank/DDBJ databases">
        <title>Draft genome sequence of Paraferrimonas sedimenticola strain NBRC 101628.</title>
        <authorList>
            <person name="Sun Q."/>
            <person name="Mori K."/>
        </authorList>
    </citation>
    <scope>NUCLEOTIDE SEQUENCE</scope>
    <source>
        <strain evidence="2">NBRC 101628</strain>
    </source>
</reference>
<organism evidence="2 3">
    <name type="scientific">Paraferrimonas sedimenticola</name>
    <dbReference type="NCBI Taxonomy" id="375674"/>
    <lineage>
        <taxon>Bacteria</taxon>
        <taxon>Pseudomonadati</taxon>
        <taxon>Pseudomonadota</taxon>
        <taxon>Gammaproteobacteria</taxon>
        <taxon>Alteromonadales</taxon>
        <taxon>Ferrimonadaceae</taxon>
        <taxon>Paraferrimonas</taxon>
    </lineage>
</organism>
<comment type="caution">
    <text evidence="2">The sequence shown here is derived from an EMBL/GenBank/DDBJ whole genome shotgun (WGS) entry which is preliminary data.</text>
</comment>
<sequence>MTRPIKVALLVDEYFGGAKTAFGGYGFLARHIVAKHLPNDEFEVEVLLKKTGAKLRYAPKCYMVDGIPVYHLASTPWDWNNRRFLRKKNYDVYLSIELTNRSFEIMAIEPDTSKPLLLWVQDPRPKADWEEIDTVELFAEDSYYHQPTYDFVHQAHQNGRVQFVTQAHFLTPKAKELYRLPADTPIPFLPNPIEIDRDFDVEQYPKKNQVIFLGRIESVKRGWLFCEIAKAMPELEFIVLGKSGRDQEANQKIMAPYYEIENLTFAGHVEGERKQQFLRDAKVLVNTSIHEALPVSFLEALEVGTLLVSCQNPDNLTERFGHYTGVVLGDGFDKVPLFVEGIRKLIDKEAERQVLAIEARQYILDTHSIEAFQRDMRAALKGIVKR</sequence>
<dbReference type="InterPro" id="IPR001296">
    <property type="entry name" value="Glyco_trans_1"/>
</dbReference>
<dbReference type="CDD" id="cd03801">
    <property type="entry name" value="GT4_PimA-like"/>
    <property type="match status" value="1"/>
</dbReference>
<reference evidence="2" key="1">
    <citation type="journal article" date="2014" name="Int. J. Syst. Evol. Microbiol.">
        <title>Complete genome sequence of Corynebacterium casei LMG S-19264T (=DSM 44701T), isolated from a smear-ripened cheese.</title>
        <authorList>
            <consortium name="US DOE Joint Genome Institute (JGI-PGF)"/>
            <person name="Walter F."/>
            <person name="Albersmeier A."/>
            <person name="Kalinowski J."/>
            <person name="Ruckert C."/>
        </authorList>
    </citation>
    <scope>NUCLEOTIDE SEQUENCE</scope>
    <source>
        <strain evidence="2">NBRC 101628</strain>
    </source>
</reference>
<dbReference type="PANTHER" id="PTHR12526">
    <property type="entry name" value="GLYCOSYLTRANSFERASE"/>
    <property type="match status" value="1"/>
</dbReference>
<dbReference type="SUPFAM" id="SSF53756">
    <property type="entry name" value="UDP-Glycosyltransferase/glycogen phosphorylase"/>
    <property type="match status" value="1"/>
</dbReference>
<evidence type="ECO:0000313" key="3">
    <source>
        <dbReference type="Proteomes" id="UP001161422"/>
    </source>
</evidence>
<dbReference type="GO" id="GO:1901135">
    <property type="term" value="P:carbohydrate derivative metabolic process"/>
    <property type="evidence" value="ECO:0007669"/>
    <property type="project" value="UniProtKB-ARBA"/>
</dbReference>
<name>A0AA37RVR7_9GAMM</name>
<dbReference type="Pfam" id="PF00534">
    <property type="entry name" value="Glycos_transf_1"/>
    <property type="match status" value="1"/>
</dbReference>
<evidence type="ECO:0000259" key="1">
    <source>
        <dbReference type="Pfam" id="PF00534"/>
    </source>
</evidence>
<dbReference type="AlphaFoldDB" id="A0AA37RVR7"/>
<evidence type="ECO:0000313" key="2">
    <source>
        <dbReference type="EMBL" id="GLP95572.1"/>
    </source>
</evidence>
<accession>A0AA37RVR7</accession>
<dbReference type="Gene3D" id="3.40.50.2000">
    <property type="entry name" value="Glycogen Phosphorylase B"/>
    <property type="match status" value="2"/>
</dbReference>
<protein>
    <submittedName>
        <fullName evidence="2">Glycoside hydrolase</fullName>
    </submittedName>
</protein>
<proteinExistence type="predicted"/>